<accession>A0A9E6UJG4</accession>
<protein>
    <recommendedName>
        <fullName evidence="4">Leucine-binding protein domain-containing protein</fullName>
    </recommendedName>
</protein>
<reference evidence="2" key="1">
    <citation type="submission" date="2021-08" db="EMBL/GenBank/DDBJ databases">
        <authorList>
            <person name="Zhang H."/>
            <person name="Xu M."/>
            <person name="Yu Z."/>
            <person name="Yang L."/>
            <person name="Cai Y."/>
        </authorList>
    </citation>
    <scope>NUCLEOTIDE SEQUENCE</scope>
    <source>
        <strain evidence="2">CHL1</strain>
    </source>
</reference>
<evidence type="ECO:0008006" key="4">
    <source>
        <dbReference type="Google" id="ProtNLM"/>
    </source>
</evidence>
<dbReference type="Proteomes" id="UP000825701">
    <property type="component" value="Chromosome"/>
</dbReference>
<dbReference type="RefSeq" id="WP_261405301.1">
    <property type="nucleotide sequence ID" value="NZ_CP081869.1"/>
</dbReference>
<gene>
    <name evidence="2" type="ORF">K6K41_11840</name>
</gene>
<name>A0A9E6UJG4_9HYPH</name>
<dbReference type="SUPFAM" id="SSF53822">
    <property type="entry name" value="Periplasmic binding protein-like I"/>
    <property type="match status" value="1"/>
</dbReference>
<proteinExistence type="predicted"/>
<dbReference type="AlphaFoldDB" id="A0A9E6UJG4"/>
<dbReference type="EMBL" id="CP081869">
    <property type="protein sequence ID" value="QZO01938.1"/>
    <property type="molecule type" value="Genomic_DNA"/>
</dbReference>
<sequence length="133" mass="13964">MGRSGDRARREPFWRLDAAPDDRNYKNFAERYRAKYGSSPVRTASLAYDATALVAALVKTQGAGALTSDTFVNPSGFSGVDGAFRFKSDGGNERGLAVYKVQPGGAVMVSPAPTSFSGQTAQASPPVAPGQSE</sequence>
<evidence type="ECO:0000256" key="1">
    <source>
        <dbReference type="SAM" id="MobiDB-lite"/>
    </source>
</evidence>
<evidence type="ECO:0000313" key="2">
    <source>
        <dbReference type="EMBL" id="QZO01938.1"/>
    </source>
</evidence>
<dbReference type="KEGG" id="cmet:K6K41_11840"/>
<feature type="compositionally biased region" description="Polar residues" evidence="1">
    <location>
        <begin position="112"/>
        <end position="123"/>
    </location>
</feature>
<feature type="region of interest" description="Disordered" evidence="1">
    <location>
        <begin position="110"/>
        <end position="133"/>
    </location>
</feature>
<keyword evidence="3" id="KW-1185">Reference proteome</keyword>
<dbReference type="InterPro" id="IPR028082">
    <property type="entry name" value="Peripla_BP_I"/>
</dbReference>
<organism evidence="2 3">
    <name type="scientific">Chenggangzhangella methanolivorans</name>
    <dbReference type="NCBI Taxonomy" id="1437009"/>
    <lineage>
        <taxon>Bacteria</taxon>
        <taxon>Pseudomonadati</taxon>
        <taxon>Pseudomonadota</taxon>
        <taxon>Alphaproteobacteria</taxon>
        <taxon>Hyphomicrobiales</taxon>
        <taxon>Methylopilaceae</taxon>
        <taxon>Chenggangzhangella</taxon>
    </lineage>
</organism>
<evidence type="ECO:0000313" key="3">
    <source>
        <dbReference type="Proteomes" id="UP000825701"/>
    </source>
</evidence>
<dbReference type="Gene3D" id="3.40.50.2300">
    <property type="match status" value="1"/>
</dbReference>